<dbReference type="AlphaFoldDB" id="U2DN93"/>
<organism evidence="1 2">
    <name type="scientific">Bacteroides pyogenes F0041</name>
    <dbReference type="NCBI Taxonomy" id="1321819"/>
    <lineage>
        <taxon>Bacteria</taxon>
        <taxon>Pseudomonadati</taxon>
        <taxon>Bacteroidota</taxon>
        <taxon>Bacteroidia</taxon>
        <taxon>Bacteroidales</taxon>
        <taxon>Bacteroidaceae</taxon>
        <taxon>Bacteroides</taxon>
    </lineage>
</organism>
<proteinExistence type="predicted"/>
<evidence type="ECO:0000313" key="1">
    <source>
        <dbReference type="EMBL" id="ERI81156.1"/>
    </source>
</evidence>
<reference evidence="1 2" key="1">
    <citation type="submission" date="2013-08" db="EMBL/GenBank/DDBJ databases">
        <authorList>
            <person name="Weinstock G."/>
            <person name="Sodergren E."/>
            <person name="Wylie T."/>
            <person name="Fulton L."/>
            <person name="Fulton R."/>
            <person name="Fronick C."/>
            <person name="O'Laughlin M."/>
            <person name="Godfrey J."/>
            <person name="Miner T."/>
            <person name="Herter B."/>
            <person name="Appelbaum E."/>
            <person name="Cordes M."/>
            <person name="Lek S."/>
            <person name="Wollam A."/>
            <person name="Pepin K.H."/>
            <person name="Palsikar V.B."/>
            <person name="Mitreva M."/>
            <person name="Wilson R.K."/>
        </authorList>
    </citation>
    <scope>NUCLEOTIDE SEQUENCE [LARGE SCALE GENOMIC DNA]</scope>
    <source>
        <strain evidence="1 2">F0041</strain>
    </source>
</reference>
<dbReference type="PATRIC" id="fig|1321819.3.peg.3111"/>
<gene>
    <name evidence="1" type="ORF">HMPREF1981_03376</name>
</gene>
<dbReference type="Proteomes" id="UP000016496">
    <property type="component" value="Unassembled WGS sequence"/>
</dbReference>
<sequence>MKFPDRISGSGGLTKIIPYRFIRLPDAGVELAGYLSLIKN</sequence>
<dbReference type="HOGENOM" id="CLU_3285201_0_0_10"/>
<name>U2DN93_9BACE</name>
<protein>
    <submittedName>
        <fullName evidence="1">Uncharacterized protein</fullName>
    </submittedName>
</protein>
<comment type="caution">
    <text evidence="1">The sequence shown here is derived from an EMBL/GenBank/DDBJ whole genome shotgun (WGS) entry which is preliminary data.</text>
</comment>
<accession>U2DN93</accession>
<dbReference type="EMBL" id="AWSV01000173">
    <property type="protein sequence ID" value="ERI81156.1"/>
    <property type="molecule type" value="Genomic_DNA"/>
</dbReference>
<evidence type="ECO:0000313" key="2">
    <source>
        <dbReference type="Proteomes" id="UP000016496"/>
    </source>
</evidence>